<dbReference type="Proteomes" id="UP001219518">
    <property type="component" value="Unassembled WGS sequence"/>
</dbReference>
<sequence length="146" mass="15796">MYKSSLANGVDAVPAPSSSSPARAPSLSDVSNGLGAIVGPTVEVAYDAFYSPLLQRMDGVFVQLGFNEEACRERLVCSMYKNPARFAPHSNLISAELSRDPSELQKPSSLNSAVVRFYRYVQAARDGQNSKDCLLLYPACTVNTEL</sequence>
<protein>
    <submittedName>
        <fullName evidence="2">WD repeat-containing protein 20-like protein</fullName>
    </submittedName>
</protein>
<evidence type="ECO:0000256" key="1">
    <source>
        <dbReference type="SAM" id="MobiDB-lite"/>
    </source>
</evidence>
<reference evidence="2" key="2">
    <citation type="journal article" date="2023" name="BMC Genomics">
        <title>Pest status, molecular evolution, and epigenetic factors derived from the genome assembly of Frankliniella fusca, a thysanopteran phytovirus vector.</title>
        <authorList>
            <person name="Catto M.A."/>
            <person name="Labadie P.E."/>
            <person name="Jacobson A.L."/>
            <person name="Kennedy G.G."/>
            <person name="Srinivasan R."/>
            <person name="Hunt B.G."/>
        </authorList>
    </citation>
    <scope>NUCLEOTIDE SEQUENCE</scope>
    <source>
        <strain evidence="2">PL_HMW_Pooled</strain>
    </source>
</reference>
<feature type="region of interest" description="Disordered" evidence="1">
    <location>
        <begin position="1"/>
        <end position="26"/>
    </location>
</feature>
<proteinExistence type="predicted"/>
<evidence type="ECO:0000313" key="2">
    <source>
        <dbReference type="EMBL" id="KAK3918842.1"/>
    </source>
</evidence>
<name>A0AAE1HCF7_9NEOP</name>
<dbReference type="Pfam" id="PF07841">
    <property type="entry name" value="DM4_12"/>
    <property type="match status" value="1"/>
</dbReference>
<organism evidence="2 3">
    <name type="scientific">Frankliniella fusca</name>
    <dbReference type="NCBI Taxonomy" id="407009"/>
    <lineage>
        <taxon>Eukaryota</taxon>
        <taxon>Metazoa</taxon>
        <taxon>Ecdysozoa</taxon>
        <taxon>Arthropoda</taxon>
        <taxon>Hexapoda</taxon>
        <taxon>Insecta</taxon>
        <taxon>Pterygota</taxon>
        <taxon>Neoptera</taxon>
        <taxon>Paraneoptera</taxon>
        <taxon>Thysanoptera</taxon>
        <taxon>Terebrantia</taxon>
        <taxon>Thripoidea</taxon>
        <taxon>Thripidae</taxon>
        <taxon>Frankliniella</taxon>
    </lineage>
</organism>
<accession>A0AAE1HCF7</accession>
<feature type="compositionally biased region" description="Low complexity" evidence="1">
    <location>
        <begin position="12"/>
        <end position="26"/>
    </location>
</feature>
<comment type="caution">
    <text evidence="2">The sequence shown here is derived from an EMBL/GenBank/DDBJ whole genome shotgun (WGS) entry which is preliminary data.</text>
</comment>
<reference evidence="2" key="1">
    <citation type="submission" date="2021-07" db="EMBL/GenBank/DDBJ databases">
        <authorList>
            <person name="Catto M.A."/>
            <person name="Jacobson A."/>
            <person name="Kennedy G."/>
            <person name="Labadie P."/>
            <person name="Hunt B.G."/>
            <person name="Srinivasan R."/>
        </authorList>
    </citation>
    <scope>NUCLEOTIDE SEQUENCE</scope>
    <source>
        <strain evidence="2">PL_HMW_Pooled</strain>
        <tissue evidence="2">Head</tissue>
    </source>
</reference>
<gene>
    <name evidence="2" type="ORF">KUF71_008090</name>
</gene>
<dbReference type="AlphaFoldDB" id="A0AAE1HCF7"/>
<dbReference type="InterPro" id="IPR006631">
    <property type="entry name" value="DM4_12"/>
</dbReference>
<dbReference type="EMBL" id="JAHWGI010000960">
    <property type="protein sequence ID" value="KAK3918842.1"/>
    <property type="molecule type" value="Genomic_DNA"/>
</dbReference>
<keyword evidence="3" id="KW-1185">Reference proteome</keyword>
<evidence type="ECO:0000313" key="3">
    <source>
        <dbReference type="Proteomes" id="UP001219518"/>
    </source>
</evidence>